<gene>
    <name evidence="3" type="ORF">MES5069_420074</name>
</gene>
<accession>A0ABM9E603</accession>
<feature type="transmembrane region" description="Helical" evidence="2">
    <location>
        <begin position="39"/>
        <end position="62"/>
    </location>
</feature>
<sequence length="206" mass="22858">MRKERTLYSTGSDFAYGLVWEQFAGRVSGSARGVHVRPFYFSLLLLPVVLLPWGLSPGLWAARPWARLRDRNDVSQRDFRTLQFLAVWCMGELPGIQCHIRQAAALSAACAASIGFAKAPRHTGHQAPDEPPLGDRAGDRPHQGRLPNGPQLSRMRARRCRQRHPSRNRLQLLAAAQLVQVAFGAAHRGAESPGTTTLGRGRRRAR</sequence>
<evidence type="ECO:0000313" key="4">
    <source>
        <dbReference type="Proteomes" id="UP001153050"/>
    </source>
</evidence>
<evidence type="ECO:0000256" key="1">
    <source>
        <dbReference type="SAM" id="MobiDB-lite"/>
    </source>
</evidence>
<feature type="region of interest" description="Disordered" evidence="1">
    <location>
        <begin position="120"/>
        <end position="164"/>
    </location>
</feature>
<keyword evidence="4" id="KW-1185">Reference proteome</keyword>
<evidence type="ECO:0000313" key="3">
    <source>
        <dbReference type="EMBL" id="CAH2404515.1"/>
    </source>
</evidence>
<dbReference type="EMBL" id="CAKXZT010000138">
    <property type="protein sequence ID" value="CAH2404515.1"/>
    <property type="molecule type" value="Genomic_DNA"/>
</dbReference>
<comment type="caution">
    <text evidence="3">The sequence shown here is derived from an EMBL/GenBank/DDBJ whole genome shotgun (WGS) entry which is preliminary data.</text>
</comment>
<protein>
    <submittedName>
        <fullName evidence="3">Uncharacterized protein</fullName>
    </submittedName>
</protein>
<keyword evidence="2" id="KW-0812">Transmembrane</keyword>
<evidence type="ECO:0000256" key="2">
    <source>
        <dbReference type="SAM" id="Phobius"/>
    </source>
</evidence>
<feature type="region of interest" description="Disordered" evidence="1">
    <location>
        <begin position="184"/>
        <end position="206"/>
    </location>
</feature>
<dbReference type="Proteomes" id="UP001153050">
    <property type="component" value="Unassembled WGS sequence"/>
</dbReference>
<keyword evidence="2" id="KW-1133">Transmembrane helix</keyword>
<proteinExistence type="predicted"/>
<feature type="compositionally biased region" description="Basic residues" evidence="1">
    <location>
        <begin position="155"/>
        <end position="164"/>
    </location>
</feature>
<keyword evidence="2" id="KW-0472">Membrane</keyword>
<reference evidence="3 4" key="1">
    <citation type="submission" date="2022-03" db="EMBL/GenBank/DDBJ databases">
        <authorList>
            <person name="Brunel B."/>
        </authorList>
    </citation>
    <scope>NUCLEOTIDE SEQUENCE [LARGE SCALE GENOMIC DNA]</scope>
    <source>
        <strain evidence="3">STM5069sample</strain>
    </source>
</reference>
<name>A0ABM9E603_9HYPH</name>
<organism evidence="3 4">
    <name type="scientific">Mesorhizobium escarrei</name>
    <dbReference type="NCBI Taxonomy" id="666018"/>
    <lineage>
        <taxon>Bacteria</taxon>
        <taxon>Pseudomonadati</taxon>
        <taxon>Pseudomonadota</taxon>
        <taxon>Alphaproteobacteria</taxon>
        <taxon>Hyphomicrobiales</taxon>
        <taxon>Phyllobacteriaceae</taxon>
        <taxon>Mesorhizobium</taxon>
    </lineage>
</organism>